<dbReference type="STRING" id="981085.W9RSR4"/>
<proteinExistence type="predicted"/>
<accession>W9RSR4</accession>
<dbReference type="PANTHER" id="PTHR46148:SF52">
    <property type="entry name" value="OS04G0603800 PROTEIN"/>
    <property type="match status" value="1"/>
</dbReference>
<evidence type="ECO:0000313" key="4">
    <source>
        <dbReference type="Proteomes" id="UP000030645"/>
    </source>
</evidence>
<organism evidence="3 4">
    <name type="scientific">Morus notabilis</name>
    <dbReference type="NCBI Taxonomy" id="981085"/>
    <lineage>
        <taxon>Eukaryota</taxon>
        <taxon>Viridiplantae</taxon>
        <taxon>Streptophyta</taxon>
        <taxon>Embryophyta</taxon>
        <taxon>Tracheophyta</taxon>
        <taxon>Spermatophyta</taxon>
        <taxon>Magnoliopsida</taxon>
        <taxon>eudicotyledons</taxon>
        <taxon>Gunneridae</taxon>
        <taxon>Pentapetalae</taxon>
        <taxon>rosids</taxon>
        <taxon>fabids</taxon>
        <taxon>Rosales</taxon>
        <taxon>Moraceae</taxon>
        <taxon>Moreae</taxon>
        <taxon>Morus</taxon>
    </lineage>
</organism>
<dbReference type="Pfam" id="PF24626">
    <property type="entry name" value="SH3_Tf2-1"/>
    <property type="match status" value="1"/>
</dbReference>
<dbReference type="InterPro" id="IPR023780">
    <property type="entry name" value="Chromo_domain"/>
</dbReference>
<reference evidence="4" key="1">
    <citation type="submission" date="2013-01" db="EMBL/GenBank/DDBJ databases">
        <title>Draft Genome Sequence of a Mulberry Tree, Morus notabilis C.K. Schneid.</title>
        <authorList>
            <person name="He N."/>
            <person name="Zhao S."/>
        </authorList>
    </citation>
    <scope>NUCLEOTIDE SEQUENCE</scope>
</reference>
<evidence type="ECO:0000313" key="3">
    <source>
        <dbReference type="EMBL" id="EXC06937.1"/>
    </source>
</evidence>
<dbReference type="Pfam" id="PF00385">
    <property type="entry name" value="Chromo"/>
    <property type="match status" value="1"/>
</dbReference>
<feature type="domain" description="Chromo" evidence="1">
    <location>
        <begin position="79"/>
        <end position="107"/>
    </location>
</feature>
<dbReference type="Proteomes" id="UP000030645">
    <property type="component" value="Unassembled WGS sequence"/>
</dbReference>
<keyword evidence="4" id="KW-1185">Reference proteome</keyword>
<dbReference type="EMBL" id="KE345575">
    <property type="protein sequence ID" value="EXC06937.1"/>
    <property type="molecule type" value="Genomic_DNA"/>
</dbReference>
<sequence length="156" mass="17692">METNSCQLKLCPYHQVSLARRRNEKLSPRFYGPFAITARVGPVAYHLCLPKEAAIHPVFHISQLRRTVGHGQGMGYSESEVLIRWEHLPAHDATWESYEAIDCQFPHFYLEDKVRLWGGGNDKPPLRFTYVRRRVRERNVAGVGEGSGDASQGGNS</sequence>
<dbReference type="eggNOG" id="KOG0017">
    <property type="taxonomic scope" value="Eukaryota"/>
</dbReference>
<evidence type="ECO:0000259" key="1">
    <source>
        <dbReference type="Pfam" id="PF00385"/>
    </source>
</evidence>
<dbReference type="PANTHER" id="PTHR46148">
    <property type="entry name" value="CHROMO DOMAIN-CONTAINING PROTEIN"/>
    <property type="match status" value="1"/>
</dbReference>
<dbReference type="InterPro" id="IPR016197">
    <property type="entry name" value="Chromo-like_dom_sf"/>
</dbReference>
<evidence type="ECO:0000259" key="2">
    <source>
        <dbReference type="Pfam" id="PF24626"/>
    </source>
</evidence>
<dbReference type="SUPFAM" id="SSF54160">
    <property type="entry name" value="Chromo domain-like"/>
    <property type="match status" value="1"/>
</dbReference>
<dbReference type="InterPro" id="IPR056924">
    <property type="entry name" value="SH3_Tf2-1"/>
</dbReference>
<dbReference type="AlphaFoldDB" id="W9RSR4"/>
<protein>
    <submittedName>
        <fullName evidence="3">Uncharacterized protein</fullName>
    </submittedName>
</protein>
<gene>
    <name evidence="3" type="ORF">L484_007617</name>
</gene>
<feature type="domain" description="Tf2-1-like SH3-like" evidence="2">
    <location>
        <begin position="18"/>
        <end position="67"/>
    </location>
</feature>
<name>W9RSR4_9ROSA</name>